<name>I3SJV1_LOTJA</name>
<organism evidence="1">
    <name type="scientific">Lotus japonicus</name>
    <name type="common">Lotus corniculatus var. japonicus</name>
    <dbReference type="NCBI Taxonomy" id="34305"/>
    <lineage>
        <taxon>Eukaryota</taxon>
        <taxon>Viridiplantae</taxon>
        <taxon>Streptophyta</taxon>
        <taxon>Embryophyta</taxon>
        <taxon>Tracheophyta</taxon>
        <taxon>Spermatophyta</taxon>
        <taxon>Magnoliopsida</taxon>
        <taxon>eudicotyledons</taxon>
        <taxon>Gunneridae</taxon>
        <taxon>Pentapetalae</taxon>
        <taxon>rosids</taxon>
        <taxon>fabids</taxon>
        <taxon>Fabales</taxon>
        <taxon>Fabaceae</taxon>
        <taxon>Papilionoideae</taxon>
        <taxon>50 kb inversion clade</taxon>
        <taxon>NPAAA clade</taxon>
        <taxon>Hologalegina</taxon>
        <taxon>robinioid clade</taxon>
        <taxon>Loteae</taxon>
        <taxon>Lotus</taxon>
    </lineage>
</organism>
<reference evidence="1" key="1">
    <citation type="submission" date="2012-05" db="EMBL/GenBank/DDBJ databases">
        <authorList>
            <person name="Krishnakumar V."/>
            <person name="Cheung F."/>
            <person name="Xiao Y."/>
            <person name="Chan A."/>
            <person name="Moskal W.A."/>
            <person name="Town C.D."/>
        </authorList>
    </citation>
    <scope>NUCLEOTIDE SEQUENCE</scope>
</reference>
<evidence type="ECO:0000313" key="1">
    <source>
        <dbReference type="EMBL" id="AFK40543.1"/>
    </source>
</evidence>
<sequence length="125" mass="13622">MNNNPSPTNNHGFLDSLRSGFLGTNNNNVQNLYYGYGNGDMGEVENGVGVSGDMMLPYDQELSSTIATTQAVTVTTMKQELCSGREQNESKVLWGFPWQLNNGDHTRMGGELDSGRANWNGLTPS</sequence>
<protein>
    <submittedName>
        <fullName evidence="1">Uncharacterized protein</fullName>
    </submittedName>
</protein>
<proteinExistence type="evidence at transcript level"/>
<accession>I3SJV1</accession>
<dbReference type="AlphaFoldDB" id="I3SJV1"/>
<dbReference type="EMBL" id="BT140748">
    <property type="protein sequence ID" value="AFK40543.1"/>
    <property type="molecule type" value="mRNA"/>
</dbReference>